<dbReference type="GO" id="GO:0005975">
    <property type="term" value="P:carbohydrate metabolic process"/>
    <property type="evidence" value="ECO:0007669"/>
    <property type="project" value="InterPro"/>
</dbReference>
<dbReference type="InterPro" id="IPR017853">
    <property type="entry name" value="GH"/>
</dbReference>
<dbReference type="GO" id="GO:0004553">
    <property type="term" value="F:hydrolase activity, hydrolyzing O-glycosyl compounds"/>
    <property type="evidence" value="ECO:0007669"/>
    <property type="project" value="InterPro"/>
</dbReference>
<dbReference type="Gene3D" id="3.20.20.300">
    <property type="entry name" value="Glycoside hydrolase, family 3, N-terminal domain"/>
    <property type="match status" value="1"/>
</dbReference>
<dbReference type="SUPFAM" id="SSF51445">
    <property type="entry name" value="(Trans)glycosidases"/>
    <property type="match status" value="1"/>
</dbReference>
<organism evidence="2">
    <name type="scientific">uncultured Flavobacterium sp</name>
    <dbReference type="NCBI Taxonomy" id="165435"/>
    <lineage>
        <taxon>Bacteria</taxon>
        <taxon>Pseudomonadati</taxon>
        <taxon>Bacteroidota</taxon>
        <taxon>Flavobacteriia</taxon>
        <taxon>Flavobacteriales</taxon>
        <taxon>Flavobacteriaceae</taxon>
        <taxon>Flavobacterium</taxon>
        <taxon>environmental samples</taxon>
    </lineage>
</organism>
<protein>
    <submittedName>
        <fullName evidence="2">CAZy families GH3 protein</fullName>
    </submittedName>
</protein>
<sequence length="102" mass="10894">MRGWGKNGQSSKEEKKIEKIISKMTLEEKAAFLCGTGMPGFDGLTPVVGFVDKGRVPGAAGATHAIPRLNIPEIIVADGPAGVRIKPTAWMIRQPIMPQPSL</sequence>
<evidence type="ECO:0000313" key="2">
    <source>
        <dbReference type="EMBL" id="AIA84822.1"/>
    </source>
</evidence>
<name>A0A060BQ88_9FLAO</name>
<reference evidence="2" key="1">
    <citation type="journal article" date="2013" name="Environ. Microbiol.">
        <title>Seasonally variable intestinal metagenomes of the red palm weevil (Rhynchophorus ferrugineus).</title>
        <authorList>
            <person name="Jia S."/>
            <person name="Zhang X."/>
            <person name="Zhang G."/>
            <person name="Yin A."/>
            <person name="Zhang S."/>
            <person name="Li F."/>
            <person name="Wang L."/>
            <person name="Zhao D."/>
            <person name="Yun Q."/>
            <person name="Tala"/>
            <person name="Wang J."/>
            <person name="Sun G."/>
            <person name="Baabdullah M."/>
            <person name="Yu X."/>
            <person name="Hu S."/>
            <person name="Al-Mssallem I.S."/>
            <person name="Yu J."/>
        </authorList>
    </citation>
    <scope>NUCLEOTIDE SEQUENCE</scope>
</reference>
<dbReference type="EMBL" id="KF117566">
    <property type="protein sequence ID" value="AIA84822.1"/>
    <property type="molecule type" value="Genomic_DNA"/>
</dbReference>
<keyword evidence="1" id="KW-0378">Hydrolase</keyword>
<accession>A0A060BQ88</accession>
<dbReference type="InterPro" id="IPR036962">
    <property type="entry name" value="Glyco_hydro_3_N_sf"/>
</dbReference>
<dbReference type="AlphaFoldDB" id="A0A060BQ88"/>
<proteinExistence type="predicted"/>
<evidence type="ECO:0000256" key="1">
    <source>
        <dbReference type="ARBA" id="ARBA00022801"/>
    </source>
</evidence>